<dbReference type="RefSeq" id="WP_348269379.1">
    <property type="nucleotide sequence ID" value="NZ_CP121195.1"/>
</dbReference>
<accession>A0AAU7D4I5</accession>
<dbReference type="EMBL" id="CP121195">
    <property type="protein sequence ID" value="XBH12174.1"/>
    <property type="molecule type" value="Genomic_DNA"/>
</dbReference>
<protein>
    <submittedName>
        <fullName evidence="1">Uncharacterized protein</fullName>
    </submittedName>
</protein>
<organism evidence="1">
    <name type="scientific">Edaphobacter paludis</name>
    <dbReference type="NCBI Taxonomy" id="3035702"/>
    <lineage>
        <taxon>Bacteria</taxon>
        <taxon>Pseudomonadati</taxon>
        <taxon>Acidobacteriota</taxon>
        <taxon>Terriglobia</taxon>
        <taxon>Terriglobales</taxon>
        <taxon>Acidobacteriaceae</taxon>
        <taxon>Edaphobacter</taxon>
    </lineage>
</organism>
<reference evidence="1" key="1">
    <citation type="submission" date="2023-03" db="EMBL/GenBank/DDBJ databases">
        <title>Edaphobacter sp.</title>
        <authorList>
            <person name="Huber K.J."/>
            <person name="Papendorf J."/>
            <person name="Pilke C."/>
            <person name="Bunk B."/>
            <person name="Sproeer C."/>
            <person name="Pester M."/>
        </authorList>
    </citation>
    <scope>NUCLEOTIDE SEQUENCE</scope>
    <source>
        <strain evidence="1">DSM 109920</strain>
    </source>
</reference>
<dbReference type="AlphaFoldDB" id="A0AAU7D4I5"/>
<name>A0AAU7D4I5_9BACT</name>
<proteinExistence type="predicted"/>
<gene>
    <name evidence="1" type="ORF">P8936_10680</name>
</gene>
<sequence length="59" mass="6196">MVVAELFVAQAGTAATMAIDKDVAATIAFELVFSYLGDLVWHGVSPSVLKVLKSSKEIG</sequence>
<evidence type="ECO:0000313" key="1">
    <source>
        <dbReference type="EMBL" id="XBH12174.1"/>
    </source>
</evidence>